<dbReference type="Proteomes" id="UP000297839">
    <property type="component" value="Unassembled WGS sequence"/>
</dbReference>
<evidence type="ECO:0000256" key="7">
    <source>
        <dbReference type="ARBA" id="ARBA00022840"/>
    </source>
</evidence>
<dbReference type="InterPro" id="IPR003594">
    <property type="entry name" value="HATPase_dom"/>
</dbReference>
<organism evidence="11 12">
    <name type="scientific">Ramlibacter humi</name>
    <dbReference type="NCBI Taxonomy" id="2530451"/>
    <lineage>
        <taxon>Bacteria</taxon>
        <taxon>Pseudomonadati</taxon>
        <taxon>Pseudomonadota</taxon>
        <taxon>Betaproteobacteria</taxon>
        <taxon>Burkholderiales</taxon>
        <taxon>Comamonadaceae</taxon>
        <taxon>Ramlibacter</taxon>
    </lineage>
</organism>
<dbReference type="SMART" id="SM00388">
    <property type="entry name" value="HisKA"/>
    <property type="match status" value="1"/>
</dbReference>
<evidence type="ECO:0000256" key="6">
    <source>
        <dbReference type="ARBA" id="ARBA00022777"/>
    </source>
</evidence>
<keyword evidence="9" id="KW-1133">Transmembrane helix</keyword>
<keyword evidence="7" id="KW-0067">ATP-binding</keyword>
<evidence type="ECO:0000256" key="4">
    <source>
        <dbReference type="ARBA" id="ARBA00022679"/>
    </source>
</evidence>
<comment type="caution">
    <text evidence="11">The sequence shown here is derived from an EMBL/GenBank/DDBJ whole genome shotgun (WGS) entry which is preliminary data.</text>
</comment>
<evidence type="ECO:0000256" key="2">
    <source>
        <dbReference type="ARBA" id="ARBA00012438"/>
    </source>
</evidence>
<keyword evidence="4" id="KW-0808">Transferase</keyword>
<dbReference type="SMART" id="SM00387">
    <property type="entry name" value="HATPase_c"/>
    <property type="match status" value="1"/>
</dbReference>
<evidence type="ECO:0000313" key="11">
    <source>
        <dbReference type="EMBL" id="TFY99082.1"/>
    </source>
</evidence>
<dbReference type="EC" id="2.7.13.3" evidence="2"/>
<dbReference type="InterPro" id="IPR003661">
    <property type="entry name" value="HisK_dim/P_dom"/>
</dbReference>
<keyword evidence="5" id="KW-0547">Nucleotide-binding</keyword>
<dbReference type="OrthoDB" id="8559580at2"/>
<accession>A0A4Z0BID7</accession>
<feature type="transmembrane region" description="Helical" evidence="9">
    <location>
        <begin position="216"/>
        <end position="236"/>
    </location>
</feature>
<dbReference type="InterPro" id="IPR004358">
    <property type="entry name" value="Sig_transdc_His_kin-like_C"/>
</dbReference>
<keyword evidence="6 11" id="KW-0418">Kinase</keyword>
<dbReference type="PROSITE" id="PS50109">
    <property type="entry name" value="HIS_KIN"/>
    <property type="match status" value="1"/>
</dbReference>
<dbReference type="Pfam" id="PF00512">
    <property type="entry name" value="HisKA"/>
    <property type="match status" value="1"/>
</dbReference>
<dbReference type="CDD" id="cd00082">
    <property type="entry name" value="HisKA"/>
    <property type="match status" value="1"/>
</dbReference>
<dbReference type="PANTHER" id="PTHR43065">
    <property type="entry name" value="SENSOR HISTIDINE KINASE"/>
    <property type="match status" value="1"/>
</dbReference>
<dbReference type="Gene3D" id="1.10.287.130">
    <property type="match status" value="1"/>
</dbReference>
<dbReference type="InterPro" id="IPR036097">
    <property type="entry name" value="HisK_dim/P_sf"/>
</dbReference>
<feature type="domain" description="Histidine kinase" evidence="10">
    <location>
        <begin position="267"/>
        <end position="482"/>
    </location>
</feature>
<dbReference type="PRINTS" id="PR00344">
    <property type="entry name" value="BCTRLSENSOR"/>
</dbReference>
<evidence type="ECO:0000256" key="1">
    <source>
        <dbReference type="ARBA" id="ARBA00000085"/>
    </source>
</evidence>
<comment type="catalytic activity">
    <reaction evidence="1">
        <text>ATP + protein L-histidine = ADP + protein N-phospho-L-histidine.</text>
        <dbReference type="EC" id="2.7.13.3"/>
    </reaction>
</comment>
<dbReference type="GO" id="GO:0005524">
    <property type="term" value="F:ATP binding"/>
    <property type="evidence" value="ECO:0007669"/>
    <property type="project" value="UniProtKB-KW"/>
</dbReference>
<dbReference type="Pfam" id="PF02518">
    <property type="entry name" value="HATPase_c"/>
    <property type="match status" value="1"/>
</dbReference>
<dbReference type="SUPFAM" id="SSF47384">
    <property type="entry name" value="Homodimeric domain of signal transducing histidine kinase"/>
    <property type="match status" value="1"/>
</dbReference>
<evidence type="ECO:0000256" key="3">
    <source>
        <dbReference type="ARBA" id="ARBA00022553"/>
    </source>
</evidence>
<dbReference type="Gene3D" id="3.30.565.10">
    <property type="entry name" value="Histidine kinase-like ATPase, C-terminal domain"/>
    <property type="match status" value="1"/>
</dbReference>
<evidence type="ECO:0000259" key="10">
    <source>
        <dbReference type="PROSITE" id="PS50109"/>
    </source>
</evidence>
<sequence length="482" mass="52335">MKLSARESWPWIAAWLLAAALGAWVLGVQERDRQRDAFENQARIAHRLLSQRASQHDAILGTLALLQPAPGSDGLARLPALYPQVLAVKQLPAGQAWGEADLDAAQAESRRLHQPVLAREDLAHGRAWLLLAAEPASFALQVDLLAAVPWSEWPMSRDSSPVRVSLSQQGHSLLLQAGREARSAPASFVLRKPLAAPSQPFEFVAQRDLAWSELPWAAWALWWLASGAVVLALAAWQRQRLARQRAEELLRLGQVARLNTLGELAAGLAHELNQPLTALLANTQAARRLLQDEPPALDEARGAMSQAAEQARRAADVVARLRRTIERPGTQALQPVVLQDAVRNAFHLLEPEFHRRHVAPRLVGSEPVRVHAEPVALEQIVHNLLMNALQALDQVPAAERELAVEVQSRPEGGVLSVEDSGPGIAPELLPRIFEPFVTTREQGLGLGLSLCESLAGAMGGRLQAQARAPRGAAFLLTLPAAA</sequence>
<dbReference type="InterPro" id="IPR005467">
    <property type="entry name" value="His_kinase_dom"/>
</dbReference>
<evidence type="ECO:0000256" key="9">
    <source>
        <dbReference type="SAM" id="Phobius"/>
    </source>
</evidence>
<dbReference type="SUPFAM" id="SSF55874">
    <property type="entry name" value="ATPase domain of HSP90 chaperone/DNA topoisomerase II/histidine kinase"/>
    <property type="match status" value="1"/>
</dbReference>
<evidence type="ECO:0000256" key="8">
    <source>
        <dbReference type="ARBA" id="ARBA00023012"/>
    </source>
</evidence>
<keyword evidence="8" id="KW-0902">Two-component regulatory system</keyword>
<reference evidence="11 12" key="1">
    <citation type="submission" date="2019-03" db="EMBL/GenBank/DDBJ databases">
        <title>Ramlibacter sp. 18x22-1, whole genome shotgun sequence.</title>
        <authorList>
            <person name="Zhang X."/>
            <person name="Feng G."/>
            <person name="Zhu H."/>
        </authorList>
    </citation>
    <scope>NUCLEOTIDE SEQUENCE [LARGE SCALE GENOMIC DNA]</scope>
    <source>
        <strain evidence="11 12">18x22-1</strain>
    </source>
</reference>
<name>A0A4Z0BID7_9BURK</name>
<proteinExistence type="predicted"/>
<keyword evidence="12" id="KW-1185">Reference proteome</keyword>
<dbReference type="EMBL" id="SMLK01000005">
    <property type="protein sequence ID" value="TFY99082.1"/>
    <property type="molecule type" value="Genomic_DNA"/>
</dbReference>
<keyword evidence="9" id="KW-0812">Transmembrane</keyword>
<dbReference type="AlphaFoldDB" id="A0A4Z0BID7"/>
<dbReference type="PANTHER" id="PTHR43065:SF10">
    <property type="entry name" value="PEROXIDE STRESS-ACTIVATED HISTIDINE KINASE MAK3"/>
    <property type="match status" value="1"/>
</dbReference>
<dbReference type="RefSeq" id="WP_135250801.1">
    <property type="nucleotide sequence ID" value="NZ_SMLK01000005.1"/>
</dbReference>
<dbReference type="GO" id="GO:0000155">
    <property type="term" value="F:phosphorelay sensor kinase activity"/>
    <property type="evidence" value="ECO:0007669"/>
    <property type="project" value="InterPro"/>
</dbReference>
<keyword evidence="9" id="KW-0472">Membrane</keyword>
<protein>
    <recommendedName>
        <fullName evidence="2">histidine kinase</fullName>
        <ecNumber evidence="2">2.7.13.3</ecNumber>
    </recommendedName>
</protein>
<gene>
    <name evidence="11" type="ORF">EZ216_16110</name>
</gene>
<evidence type="ECO:0000256" key="5">
    <source>
        <dbReference type="ARBA" id="ARBA00022741"/>
    </source>
</evidence>
<keyword evidence="3" id="KW-0597">Phosphoprotein</keyword>
<evidence type="ECO:0000313" key="12">
    <source>
        <dbReference type="Proteomes" id="UP000297839"/>
    </source>
</evidence>
<dbReference type="InterPro" id="IPR036890">
    <property type="entry name" value="HATPase_C_sf"/>
</dbReference>